<sequence>MDGNRLRLLTALLASTVLATACVTRLPEIPVPAPPSAPGVDHASIVFAADLGPTASSYYRVHVVDEYARLVAVLTSGEYAVVDVAPGRHVFAAFDPSNRGARVGALDVDAAPSREYGVVVRGTIDPMRKSPLIDVEMEVVHADQCAEFVERLPPERKRTLTASNAPIQADREIDRNEAAVGIAKLRIGGDEPDEPLAKLARALGRAPVHRWSKEASTIHADDGVPLITASRSTELR</sequence>
<feature type="chain" id="PRO_5005466507" description="DUF4384 domain-containing protein" evidence="1">
    <location>
        <begin position="22"/>
        <end position="236"/>
    </location>
</feature>
<organism evidence="2 3">
    <name type="scientific">Labilithrix luteola</name>
    <dbReference type="NCBI Taxonomy" id="1391654"/>
    <lineage>
        <taxon>Bacteria</taxon>
        <taxon>Pseudomonadati</taxon>
        <taxon>Myxococcota</taxon>
        <taxon>Polyangia</taxon>
        <taxon>Polyangiales</taxon>
        <taxon>Labilitrichaceae</taxon>
        <taxon>Labilithrix</taxon>
    </lineage>
</organism>
<accession>A0A0K1PSI0</accession>
<proteinExistence type="predicted"/>
<feature type="signal peptide" evidence="1">
    <location>
        <begin position="1"/>
        <end position="21"/>
    </location>
</feature>
<dbReference type="Proteomes" id="UP000064967">
    <property type="component" value="Chromosome"/>
</dbReference>
<reference evidence="2 3" key="1">
    <citation type="submission" date="2015-08" db="EMBL/GenBank/DDBJ databases">
        <authorList>
            <person name="Babu N.S."/>
            <person name="Beckwith C.J."/>
            <person name="Beseler K.G."/>
            <person name="Brison A."/>
            <person name="Carone J.V."/>
            <person name="Caskin T.P."/>
            <person name="Diamond M."/>
            <person name="Durham M.E."/>
            <person name="Foxe J.M."/>
            <person name="Go M."/>
            <person name="Henderson B.A."/>
            <person name="Jones I.B."/>
            <person name="McGettigan J.A."/>
            <person name="Micheletti S.J."/>
            <person name="Nasrallah M.E."/>
            <person name="Ortiz D."/>
            <person name="Piller C.R."/>
            <person name="Privatt S.R."/>
            <person name="Schneider S.L."/>
            <person name="Sharp S."/>
            <person name="Smith T.C."/>
            <person name="Stanton J.D."/>
            <person name="Ullery H.E."/>
            <person name="Wilson R.J."/>
            <person name="Serrano M.G."/>
            <person name="Buck G."/>
            <person name="Lee V."/>
            <person name="Wang Y."/>
            <person name="Carvalho R."/>
            <person name="Voegtly L."/>
            <person name="Shi R."/>
            <person name="Duckworth R."/>
            <person name="Johnson A."/>
            <person name="Loviza R."/>
            <person name="Walstead R."/>
            <person name="Shah Z."/>
            <person name="Kiflezghi M."/>
            <person name="Wade K."/>
            <person name="Ball S.L."/>
            <person name="Bradley K.W."/>
            <person name="Asai D.J."/>
            <person name="Bowman C.A."/>
            <person name="Russell D.A."/>
            <person name="Pope W.H."/>
            <person name="Jacobs-Sera D."/>
            <person name="Hendrix R.W."/>
            <person name="Hatfull G.F."/>
        </authorList>
    </citation>
    <scope>NUCLEOTIDE SEQUENCE [LARGE SCALE GENOMIC DNA]</scope>
    <source>
        <strain evidence="2 3">DSM 27648</strain>
    </source>
</reference>
<dbReference type="STRING" id="1391654.AKJ09_03157"/>
<protein>
    <recommendedName>
        <fullName evidence="4">DUF4384 domain-containing protein</fullName>
    </recommendedName>
</protein>
<keyword evidence="3" id="KW-1185">Reference proteome</keyword>
<evidence type="ECO:0000313" key="3">
    <source>
        <dbReference type="Proteomes" id="UP000064967"/>
    </source>
</evidence>
<gene>
    <name evidence="2" type="ORF">AKJ09_03157</name>
</gene>
<dbReference type="PROSITE" id="PS51257">
    <property type="entry name" value="PROKAR_LIPOPROTEIN"/>
    <property type="match status" value="1"/>
</dbReference>
<keyword evidence="1" id="KW-0732">Signal</keyword>
<evidence type="ECO:0008006" key="4">
    <source>
        <dbReference type="Google" id="ProtNLM"/>
    </source>
</evidence>
<name>A0A0K1PSI0_9BACT</name>
<dbReference type="EMBL" id="CP012333">
    <property type="protein sequence ID" value="AKU96493.1"/>
    <property type="molecule type" value="Genomic_DNA"/>
</dbReference>
<dbReference type="KEGG" id="llu:AKJ09_03157"/>
<dbReference type="RefSeq" id="WP_146647773.1">
    <property type="nucleotide sequence ID" value="NZ_CP012333.1"/>
</dbReference>
<dbReference type="AlphaFoldDB" id="A0A0K1PSI0"/>
<evidence type="ECO:0000313" key="2">
    <source>
        <dbReference type="EMBL" id="AKU96493.1"/>
    </source>
</evidence>
<evidence type="ECO:0000256" key="1">
    <source>
        <dbReference type="SAM" id="SignalP"/>
    </source>
</evidence>